<protein>
    <submittedName>
        <fullName evidence="1">Uncharacterized protein</fullName>
    </submittedName>
</protein>
<gene>
    <name evidence="1" type="ORF">N3K66_008449</name>
</gene>
<reference evidence="1" key="1">
    <citation type="submission" date="2022-10" db="EMBL/GenBank/DDBJ databases">
        <title>Complete Genome of Trichothecium roseum strain YXFP-22015, a Plant Pathogen Isolated from Citrus.</title>
        <authorList>
            <person name="Wang Y."/>
            <person name="Zhu L."/>
        </authorList>
    </citation>
    <scope>NUCLEOTIDE SEQUENCE</scope>
    <source>
        <strain evidence="1">YXFP-22015</strain>
    </source>
</reference>
<name>A0ACC0URY3_9HYPO</name>
<accession>A0ACC0URY3</accession>
<dbReference type="Proteomes" id="UP001163324">
    <property type="component" value="Chromosome 9"/>
</dbReference>
<sequence>MSDTDGPAFAHIPAGVKKRLRPHATRIIRDVHAWVEDECIGREKVMEAQVERDRWSTPPLMRELRRRARARGLWNLFLPETFEGSPGLSNLEYGCVAELLGRCYWAQQTVNCHAPETGNIELMAKFCTPEQKEKWLRPVMEGTASSAYSMTEPDAATSDPVQVGLEMRREGDEYVLNGRKLFANCLWNRDLAFYIVMGRTDAANPDPWRRHSMVIVPCGTPGIEQVRNLNVLGYHWAPEGHGEYTYTDVRVPASNLILGPGRAFEIAQGRLGGGRVHHCMRLLGQCERAVELAVARASDGRFRPRGKLVGAFDSNVERLGRMRMELDAMRLVVLNAAEEVDLRGAKAAQGAIAQCKVLVPQRVEGIVNECMQFFGGQGVTNEHTPLPRIWAYARWSRLADGPDAAHRHQVGRNELKKGEAITRRHRAYNDKARKFAELHGEKFTMQPEDTL</sequence>
<dbReference type="EMBL" id="CM047948">
    <property type="protein sequence ID" value="KAI9896277.1"/>
    <property type="molecule type" value="Genomic_DNA"/>
</dbReference>
<organism evidence="1 2">
    <name type="scientific">Trichothecium roseum</name>
    <dbReference type="NCBI Taxonomy" id="47278"/>
    <lineage>
        <taxon>Eukaryota</taxon>
        <taxon>Fungi</taxon>
        <taxon>Dikarya</taxon>
        <taxon>Ascomycota</taxon>
        <taxon>Pezizomycotina</taxon>
        <taxon>Sordariomycetes</taxon>
        <taxon>Hypocreomycetidae</taxon>
        <taxon>Hypocreales</taxon>
        <taxon>Hypocreales incertae sedis</taxon>
        <taxon>Trichothecium</taxon>
    </lineage>
</organism>
<proteinExistence type="predicted"/>
<evidence type="ECO:0000313" key="1">
    <source>
        <dbReference type="EMBL" id="KAI9896277.1"/>
    </source>
</evidence>
<evidence type="ECO:0000313" key="2">
    <source>
        <dbReference type="Proteomes" id="UP001163324"/>
    </source>
</evidence>
<keyword evidence="2" id="KW-1185">Reference proteome</keyword>
<comment type="caution">
    <text evidence="1">The sequence shown here is derived from an EMBL/GenBank/DDBJ whole genome shotgun (WGS) entry which is preliminary data.</text>
</comment>